<keyword evidence="5 8" id="KW-1133">Transmembrane helix</keyword>
<comment type="caution">
    <text evidence="9">The sequence shown here is derived from an EMBL/GenBank/DDBJ whole genome shotgun (WGS) entry which is preliminary data.</text>
</comment>
<evidence type="ECO:0000256" key="4">
    <source>
        <dbReference type="ARBA" id="ARBA00022692"/>
    </source>
</evidence>
<protein>
    <submittedName>
        <fullName evidence="9">ComG operon protein 3</fullName>
    </submittedName>
</protein>
<evidence type="ECO:0000256" key="8">
    <source>
        <dbReference type="SAM" id="Phobius"/>
    </source>
</evidence>
<dbReference type="PANTHER" id="PTHR30093">
    <property type="entry name" value="GENERAL SECRETION PATHWAY PROTEIN G"/>
    <property type="match status" value="1"/>
</dbReference>
<dbReference type="EMBL" id="BMOF01000042">
    <property type="protein sequence ID" value="GGK04713.1"/>
    <property type="molecule type" value="Genomic_DNA"/>
</dbReference>
<evidence type="ECO:0000256" key="6">
    <source>
        <dbReference type="ARBA" id="ARBA00023136"/>
    </source>
</evidence>
<keyword evidence="10" id="KW-1185">Reference proteome</keyword>
<dbReference type="Pfam" id="PF07963">
    <property type="entry name" value="N_methyl"/>
    <property type="match status" value="1"/>
</dbReference>
<dbReference type="InterPro" id="IPR000983">
    <property type="entry name" value="Bac_GSPG_pilin"/>
</dbReference>
<evidence type="ECO:0000256" key="5">
    <source>
        <dbReference type="ARBA" id="ARBA00022989"/>
    </source>
</evidence>
<comment type="subcellular location">
    <subcellularLocation>
        <location evidence="2">Cell surface</location>
    </subcellularLocation>
    <subcellularLocation>
        <location evidence="1">Membrane</location>
        <topology evidence="1">Single-pass membrane protein</topology>
    </subcellularLocation>
</comment>
<evidence type="ECO:0000256" key="3">
    <source>
        <dbReference type="ARBA" id="ARBA00022481"/>
    </source>
</evidence>
<dbReference type="PANTHER" id="PTHR30093:SF44">
    <property type="entry name" value="TYPE II SECRETION SYSTEM CORE PROTEIN G"/>
    <property type="match status" value="1"/>
</dbReference>
<reference evidence="9" key="1">
    <citation type="journal article" date="2014" name="Int. J. Syst. Evol. Microbiol.">
        <title>Complete genome sequence of Corynebacterium casei LMG S-19264T (=DSM 44701T), isolated from a smear-ripened cheese.</title>
        <authorList>
            <consortium name="US DOE Joint Genome Institute (JGI-PGF)"/>
            <person name="Walter F."/>
            <person name="Albersmeier A."/>
            <person name="Kalinowski J."/>
            <person name="Ruckert C."/>
        </authorList>
    </citation>
    <scope>NUCLEOTIDE SEQUENCE</scope>
    <source>
        <strain evidence="9">JCM 14719</strain>
    </source>
</reference>
<keyword evidence="3" id="KW-0488">Methylation</keyword>
<reference evidence="9" key="2">
    <citation type="submission" date="2020-09" db="EMBL/GenBank/DDBJ databases">
        <authorList>
            <person name="Sun Q."/>
            <person name="Ohkuma M."/>
        </authorList>
    </citation>
    <scope>NUCLEOTIDE SEQUENCE</scope>
    <source>
        <strain evidence="9">JCM 14719</strain>
    </source>
</reference>
<dbReference type="GO" id="GO:0016020">
    <property type="term" value="C:membrane"/>
    <property type="evidence" value="ECO:0007669"/>
    <property type="project" value="UniProtKB-SubCell"/>
</dbReference>
<dbReference type="GO" id="GO:0015628">
    <property type="term" value="P:protein secretion by the type II secretion system"/>
    <property type="evidence" value="ECO:0007669"/>
    <property type="project" value="InterPro"/>
</dbReference>
<dbReference type="Gene3D" id="3.30.700.10">
    <property type="entry name" value="Glycoprotein, Type 4 Pilin"/>
    <property type="match status" value="1"/>
</dbReference>
<dbReference type="InterPro" id="IPR012902">
    <property type="entry name" value="N_methyl_site"/>
</dbReference>
<gene>
    <name evidence="9" type="primary">comGC</name>
    <name evidence="9" type="ORF">GCM10007043_18420</name>
</gene>
<dbReference type="InterPro" id="IPR045584">
    <property type="entry name" value="Pilin-like"/>
</dbReference>
<dbReference type="SUPFAM" id="SSF54523">
    <property type="entry name" value="Pili subunits"/>
    <property type="match status" value="1"/>
</dbReference>
<dbReference type="PROSITE" id="PS00409">
    <property type="entry name" value="PROKAR_NTER_METHYL"/>
    <property type="match status" value="1"/>
</dbReference>
<keyword evidence="7" id="KW-0178">Competence</keyword>
<dbReference type="NCBIfam" id="TIGR02532">
    <property type="entry name" value="IV_pilin_GFxxxE"/>
    <property type="match status" value="1"/>
</dbReference>
<dbReference type="RefSeq" id="WP_172673675.1">
    <property type="nucleotide sequence ID" value="NZ_BMOF01000042.1"/>
</dbReference>
<evidence type="ECO:0000256" key="1">
    <source>
        <dbReference type="ARBA" id="ARBA00004167"/>
    </source>
</evidence>
<name>A0A8J3BFA4_9BACI</name>
<dbReference type="Proteomes" id="UP000637720">
    <property type="component" value="Unassembled WGS sequence"/>
</dbReference>
<feature type="transmembrane region" description="Helical" evidence="8">
    <location>
        <begin position="7"/>
        <end position="28"/>
    </location>
</feature>
<proteinExistence type="predicted"/>
<dbReference type="AlphaFoldDB" id="A0A8J3BFA4"/>
<organism evidence="9 10">
    <name type="scientific">Calditerricola satsumensis</name>
    <dbReference type="NCBI Taxonomy" id="373054"/>
    <lineage>
        <taxon>Bacteria</taxon>
        <taxon>Bacillati</taxon>
        <taxon>Bacillota</taxon>
        <taxon>Bacilli</taxon>
        <taxon>Bacillales</taxon>
        <taxon>Bacillaceae</taxon>
        <taxon>Calditerricola</taxon>
    </lineage>
</organism>
<evidence type="ECO:0000256" key="2">
    <source>
        <dbReference type="ARBA" id="ARBA00004241"/>
    </source>
</evidence>
<dbReference type="GO" id="GO:0009986">
    <property type="term" value="C:cell surface"/>
    <property type="evidence" value="ECO:0007669"/>
    <property type="project" value="UniProtKB-SubCell"/>
</dbReference>
<keyword evidence="6 8" id="KW-0472">Membrane</keyword>
<accession>A0A8J3BFA4</accession>
<evidence type="ECO:0000256" key="7">
    <source>
        <dbReference type="ARBA" id="ARBA00023287"/>
    </source>
</evidence>
<dbReference type="PRINTS" id="PR00813">
    <property type="entry name" value="BCTERIALGSPG"/>
</dbReference>
<sequence>MAKRERGFSLLEMLVVLFVIGVLLMIALPNFRGAAERSQAKACYANQRLLFGQLEQYRLDKGTYPENLDLLVQEKYLQRVPRCPKDNAAYTVTVNGEEVTVTCPNHGEAKES</sequence>
<keyword evidence="4 8" id="KW-0812">Transmembrane</keyword>
<dbReference type="GO" id="GO:0015627">
    <property type="term" value="C:type II protein secretion system complex"/>
    <property type="evidence" value="ECO:0007669"/>
    <property type="project" value="InterPro"/>
</dbReference>
<evidence type="ECO:0000313" key="10">
    <source>
        <dbReference type="Proteomes" id="UP000637720"/>
    </source>
</evidence>
<dbReference type="GO" id="GO:0030420">
    <property type="term" value="P:establishment of competence for transformation"/>
    <property type="evidence" value="ECO:0007669"/>
    <property type="project" value="UniProtKB-KW"/>
</dbReference>
<evidence type="ECO:0000313" key="9">
    <source>
        <dbReference type="EMBL" id="GGK04713.1"/>
    </source>
</evidence>